<proteinExistence type="predicted"/>
<organism evidence="1 2">
    <name type="scientific">Thyridium curvatum</name>
    <dbReference type="NCBI Taxonomy" id="1093900"/>
    <lineage>
        <taxon>Eukaryota</taxon>
        <taxon>Fungi</taxon>
        <taxon>Dikarya</taxon>
        <taxon>Ascomycota</taxon>
        <taxon>Pezizomycotina</taxon>
        <taxon>Sordariomycetes</taxon>
        <taxon>Sordariomycetidae</taxon>
        <taxon>Thyridiales</taxon>
        <taxon>Thyridiaceae</taxon>
        <taxon>Thyridium</taxon>
    </lineage>
</organism>
<keyword evidence="2" id="KW-1185">Reference proteome</keyword>
<sequence>MGFATLEPAFTVRLQPDVGLNVGKLSQGDTLTVFPIPSGTIKSEPGFPIDLDAEVVHGADYARMEAGQTHLQINVNAVAKNKDGSLFAYSYKGMLEITQELMPILTGSPDAKTTSYGNAVSHVRFETGAESLKPLEHSIFVGTAHFVVLGPGKFIVETKVSKVVG</sequence>
<dbReference type="AlphaFoldDB" id="A0A507B3M8"/>
<dbReference type="GeneID" id="41973316"/>
<dbReference type="Gene3D" id="2.40.160.20">
    <property type="match status" value="1"/>
</dbReference>
<accession>A0A507B3M8</accession>
<protein>
    <submittedName>
        <fullName evidence="1">Uncharacterized protein</fullName>
    </submittedName>
</protein>
<evidence type="ECO:0000313" key="1">
    <source>
        <dbReference type="EMBL" id="TPX13666.1"/>
    </source>
</evidence>
<dbReference type="RefSeq" id="XP_030995377.1">
    <property type="nucleotide sequence ID" value="XM_031140438.1"/>
</dbReference>
<reference evidence="1 2" key="1">
    <citation type="submission" date="2019-06" db="EMBL/GenBank/DDBJ databases">
        <title>Draft genome sequence of the filamentous fungus Phialemoniopsis curvata isolated from diesel fuel.</title>
        <authorList>
            <person name="Varaljay V.A."/>
            <person name="Lyon W.J."/>
            <person name="Crouch A.L."/>
            <person name="Drake C.E."/>
            <person name="Hollomon J.M."/>
            <person name="Nadeau L.J."/>
            <person name="Nunn H.S."/>
            <person name="Stevenson B.S."/>
            <person name="Bojanowski C.L."/>
            <person name="Crookes-Goodson W.J."/>
        </authorList>
    </citation>
    <scope>NUCLEOTIDE SEQUENCE [LARGE SCALE GENOMIC DNA]</scope>
    <source>
        <strain evidence="1 2">D216</strain>
    </source>
</reference>
<dbReference type="Proteomes" id="UP000319257">
    <property type="component" value="Unassembled WGS sequence"/>
</dbReference>
<comment type="caution">
    <text evidence="1">The sequence shown here is derived from an EMBL/GenBank/DDBJ whole genome shotgun (WGS) entry which is preliminary data.</text>
</comment>
<dbReference type="EMBL" id="SKBQ01000032">
    <property type="protein sequence ID" value="TPX13666.1"/>
    <property type="molecule type" value="Genomic_DNA"/>
</dbReference>
<dbReference type="Pfam" id="PF11578">
    <property type="entry name" value="DUF3237"/>
    <property type="match status" value="1"/>
</dbReference>
<dbReference type="InParanoid" id="A0A507B3M8"/>
<gene>
    <name evidence="1" type="ORF">E0L32_005869</name>
</gene>
<name>A0A507B3M8_9PEZI</name>
<evidence type="ECO:0000313" key="2">
    <source>
        <dbReference type="Proteomes" id="UP000319257"/>
    </source>
</evidence>
<dbReference type="OrthoDB" id="2544694at2759"/>